<dbReference type="KEGG" id="alt:ambt_17555"/>
<dbReference type="OrthoDB" id="8112682at2"/>
<dbReference type="EMBL" id="CP002339">
    <property type="protein sequence ID" value="AEF05013.1"/>
    <property type="molecule type" value="Genomic_DNA"/>
</dbReference>
<sequence>MKIERNLLLDYQAACKMLPNVKPRVVSNILNSLLDRVRSQVDILHMTADTPEPTIEYCGITLSLSDIHSIRDTPDFGRIKTPPQGARILISLYQAGGLFSERDKKAKVEAVHDELIAYSESEAALIDKTLAIKEAQRKAKEEREERINNPQNLSVTDFTYSLLNDIFFAHLGKCTGQQEMNIGGIPVTKTVLPYRSNSGKSQDFEVVFEFTDENGESQQISKSSMYAGNRRNDADRNHGLPNSRGYR</sequence>
<evidence type="ECO:0000256" key="1">
    <source>
        <dbReference type="SAM" id="MobiDB-lite"/>
    </source>
</evidence>
<protein>
    <submittedName>
        <fullName evidence="2">Uncharacterized protein</fullName>
    </submittedName>
</protein>
<gene>
    <name evidence="2" type="ordered locus">ambt_17555</name>
</gene>
<feature type="region of interest" description="Disordered" evidence="1">
    <location>
        <begin position="218"/>
        <end position="247"/>
    </location>
</feature>
<proteinExistence type="predicted"/>
<dbReference type="AlphaFoldDB" id="F5Z5K8"/>
<dbReference type="Proteomes" id="UP000000683">
    <property type="component" value="Chromosome"/>
</dbReference>
<keyword evidence="3" id="KW-1185">Reference proteome</keyword>
<accession>F5Z5K8</accession>
<name>F5Z5K8_ALTNA</name>
<evidence type="ECO:0000313" key="3">
    <source>
        <dbReference type="Proteomes" id="UP000000683"/>
    </source>
</evidence>
<reference evidence="2 3" key="1">
    <citation type="journal article" date="2011" name="J. Bacteriol.">
        <title>Complete genome sequence of the polycyclic aromatic hydrocarbon-degrading bacterium Alteromonas sp. strain SN2.</title>
        <authorList>
            <person name="Jin H.M."/>
            <person name="Jeong H."/>
            <person name="Moon E.J."/>
            <person name="Math R.K."/>
            <person name="Lee K."/>
            <person name="Kim H.J."/>
            <person name="Jeon C.O."/>
            <person name="Oh T.K."/>
            <person name="Kim J.F."/>
        </authorList>
    </citation>
    <scope>NUCLEOTIDE SEQUENCE [LARGE SCALE GENOMIC DNA]</scope>
    <source>
        <strain evidence="3">JCM 17741 / KACC 18427 / KCTC 11700BP / SN2</strain>
    </source>
</reference>
<dbReference type="HOGENOM" id="CLU_1122759_0_0_6"/>
<dbReference type="eggNOG" id="ENOG5033YEQ">
    <property type="taxonomic scope" value="Bacteria"/>
</dbReference>
<dbReference type="RefSeq" id="WP_013785932.1">
    <property type="nucleotide sequence ID" value="NC_015554.1"/>
</dbReference>
<evidence type="ECO:0000313" key="2">
    <source>
        <dbReference type="EMBL" id="AEF05013.1"/>
    </source>
</evidence>
<organism evidence="2 3">
    <name type="scientific">Alteromonas naphthalenivorans</name>
    <dbReference type="NCBI Taxonomy" id="715451"/>
    <lineage>
        <taxon>Bacteria</taxon>
        <taxon>Pseudomonadati</taxon>
        <taxon>Pseudomonadota</taxon>
        <taxon>Gammaproteobacteria</taxon>
        <taxon>Alteromonadales</taxon>
        <taxon>Alteromonadaceae</taxon>
        <taxon>Alteromonas/Salinimonas group</taxon>
        <taxon>Alteromonas</taxon>
    </lineage>
</organism>